<feature type="domain" description="Ketoreductase" evidence="3">
    <location>
        <begin position="8"/>
        <end position="192"/>
    </location>
</feature>
<dbReference type="PROSITE" id="PS00061">
    <property type="entry name" value="ADH_SHORT"/>
    <property type="match status" value="1"/>
</dbReference>
<dbReference type="SMART" id="SM00822">
    <property type="entry name" value="PKS_KR"/>
    <property type="match status" value="1"/>
</dbReference>
<proteinExistence type="inferred from homology"/>
<dbReference type="PANTHER" id="PTHR42760">
    <property type="entry name" value="SHORT-CHAIN DEHYDROGENASES/REDUCTASES FAMILY MEMBER"/>
    <property type="match status" value="1"/>
</dbReference>
<organism evidence="4 5">
    <name type="scientific">Sphaerisporangium rufum</name>
    <dbReference type="NCBI Taxonomy" id="1381558"/>
    <lineage>
        <taxon>Bacteria</taxon>
        <taxon>Bacillati</taxon>
        <taxon>Actinomycetota</taxon>
        <taxon>Actinomycetes</taxon>
        <taxon>Streptosporangiales</taxon>
        <taxon>Streptosporangiaceae</taxon>
        <taxon>Sphaerisporangium</taxon>
    </lineage>
</organism>
<dbReference type="FunFam" id="3.40.50.720:FF:000084">
    <property type="entry name" value="Short-chain dehydrogenase reductase"/>
    <property type="match status" value="1"/>
</dbReference>
<dbReference type="AlphaFoldDB" id="A0A919V824"/>
<gene>
    <name evidence="4" type="ORF">Sru01_59370</name>
</gene>
<accession>A0A919V824</accession>
<name>A0A919V824_9ACTN</name>
<sequence length="246" mass="25750">MNLNLEGRNALVTGGTRGIGRAVVRTLAAAGMNVTACYRGDEEAAAELARELKELGGDHSVFRADVADPEDVERLMAHCRDRGGLHVVVNNAGVIGDRPLVSLTPDEWHRVLDGDLTSVYLVIRAAVTMAVLADGGSVVTVGSAAALRGLPGRAHYTAAKSGLVGLSRTLAKELGSRGIRVNLVAPGIIDTDDPPQAPSERQRRLSALAALGRLGRPEEVADVVLFLAGDLSRYVTGETITVDGGF</sequence>
<dbReference type="InterPro" id="IPR057326">
    <property type="entry name" value="KR_dom"/>
</dbReference>
<keyword evidence="5" id="KW-1185">Reference proteome</keyword>
<dbReference type="PANTHER" id="PTHR42760:SF133">
    <property type="entry name" value="3-OXOACYL-[ACYL-CARRIER-PROTEIN] REDUCTASE"/>
    <property type="match status" value="1"/>
</dbReference>
<comment type="caution">
    <text evidence="4">The sequence shown here is derived from an EMBL/GenBank/DDBJ whole genome shotgun (WGS) entry which is preliminary data.</text>
</comment>
<evidence type="ECO:0000313" key="4">
    <source>
        <dbReference type="EMBL" id="GII80955.1"/>
    </source>
</evidence>
<comment type="similarity">
    <text evidence="1">Belongs to the short-chain dehydrogenases/reductases (SDR) family.</text>
</comment>
<dbReference type="Gene3D" id="3.40.50.720">
    <property type="entry name" value="NAD(P)-binding Rossmann-like Domain"/>
    <property type="match status" value="1"/>
</dbReference>
<keyword evidence="2" id="KW-0560">Oxidoreductase</keyword>
<evidence type="ECO:0000256" key="2">
    <source>
        <dbReference type="ARBA" id="ARBA00023002"/>
    </source>
</evidence>
<dbReference type="NCBIfam" id="NF009466">
    <property type="entry name" value="PRK12826.1-2"/>
    <property type="match status" value="1"/>
</dbReference>
<dbReference type="GO" id="GO:0016616">
    <property type="term" value="F:oxidoreductase activity, acting on the CH-OH group of donors, NAD or NADP as acceptor"/>
    <property type="evidence" value="ECO:0007669"/>
    <property type="project" value="TreeGrafter"/>
</dbReference>
<evidence type="ECO:0000313" key="5">
    <source>
        <dbReference type="Proteomes" id="UP000655287"/>
    </source>
</evidence>
<dbReference type="PRINTS" id="PR00080">
    <property type="entry name" value="SDRFAMILY"/>
</dbReference>
<dbReference type="InterPro" id="IPR020904">
    <property type="entry name" value="Sc_DH/Rdtase_CS"/>
</dbReference>
<evidence type="ECO:0000256" key="1">
    <source>
        <dbReference type="ARBA" id="ARBA00006484"/>
    </source>
</evidence>
<dbReference type="InterPro" id="IPR036291">
    <property type="entry name" value="NAD(P)-bd_dom_sf"/>
</dbReference>
<evidence type="ECO:0000259" key="3">
    <source>
        <dbReference type="SMART" id="SM00822"/>
    </source>
</evidence>
<dbReference type="PRINTS" id="PR00081">
    <property type="entry name" value="GDHRDH"/>
</dbReference>
<dbReference type="InterPro" id="IPR002347">
    <property type="entry name" value="SDR_fam"/>
</dbReference>
<reference evidence="4" key="1">
    <citation type="submission" date="2021-01" db="EMBL/GenBank/DDBJ databases">
        <title>Whole genome shotgun sequence of Sphaerisporangium rufum NBRC 109079.</title>
        <authorList>
            <person name="Komaki H."/>
            <person name="Tamura T."/>
        </authorList>
    </citation>
    <scope>NUCLEOTIDE SEQUENCE</scope>
    <source>
        <strain evidence="4">NBRC 109079</strain>
    </source>
</reference>
<dbReference type="Pfam" id="PF13561">
    <property type="entry name" value="adh_short_C2"/>
    <property type="match status" value="1"/>
</dbReference>
<dbReference type="SUPFAM" id="SSF51735">
    <property type="entry name" value="NAD(P)-binding Rossmann-fold domains"/>
    <property type="match status" value="1"/>
</dbReference>
<dbReference type="Proteomes" id="UP000655287">
    <property type="component" value="Unassembled WGS sequence"/>
</dbReference>
<protein>
    <submittedName>
        <fullName evidence="4">Short-chain dehydrogenase</fullName>
    </submittedName>
</protein>
<dbReference type="EMBL" id="BOOU01000085">
    <property type="protein sequence ID" value="GII80955.1"/>
    <property type="molecule type" value="Genomic_DNA"/>
</dbReference>